<gene>
    <name evidence="4" type="ORF">TOI97_12865</name>
</gene>
<reference evidence="4 5" key="1">
    <citation type="submission" date="2023-12" db="EMBL/GenBank/DDBJ databases">
        <title>Denitrificimonas halotolerans sp. nov.,a novel species isolated from landfill leachate.</title>
        <authorList>
            <person name="Wang S."/>
        </authorList>
    </citation>
    <scope>NUCLEOTIDE SEQUENCE [LARGE SCALE GENOMIC DNA]</scope>
    <source>
        <strain evidence="4 5">JX-1</strain>
    </source>
</reference>
<dbReference type="InterPro" id="IPR029057">
    <property type="entry name" value="PRTase-like"/>
</dbReference>
<feature type="domain" description="Phosphoribosyltransferase" evidence="2">
    <location>
        <begin position="172"/>
        <end position="241"/>
    </location>
</feature>
<name>A0ABU5GXT4_9GAMM</name>
<evidence type="ECO:0000259" key="2">
    <source>
        <dbReference type="Pfam" id="PF00156"/>
    </source>
</evidence>
<dbReference type="Pfam" id="PF00156">
    <property type="entry name" value="Pribosyltran"/>
    <property type="match status" value="1"/>
</dbReference>
<dbReference type="PANTHER" id="PTHR47505">
    <property type="entry name" value="DNA UTILIZATION PROTEIN YHGH"/>
    <property type="match status" value="1"/>
</dbReference>
<proteinExistence type="inferred from homology"/>
<dbReference type="Proteomes" id="UP001294570">
    <property type="component" value="Unassembled WGS sequence"/>
</dbReference>
<accession>A0ABU5GXT4</accession>
<dbReference type="InterPro" id="IPR000836">
    <property type="entry name" value="PRTase_dom"/>
</dbReference>
<dbReference type="InterPro" id="IPR044005">
    <property type="entry name" value="DZR_2"/>
</dbReference>
<dbReference type="CDD" id="cd06223">
    <property type="entry name" value="PRTases_typeI"/>
    <property type="match status" value="1"/>
</dbReference>
<comment type="similarity">
    <text evidence="1">Belongs to the ComF/GntX family.</text>
</comment>
<dbReference type="EMBL" id="JAXIVU010000032">
    <property type="protein sequence ID" value="MDY7220453.1"/>
    <property type="molecule type" value="Genomic_DNA"/>
</dbReference>
<evidence type="ECO:0000313" key="4">
    <source>
        <dbReference type="EMBL" id="MDY7220453.1"/>
    </source>
</evidence>
<dbReference type="Pfam" id="PF18912">
    <property type="entry name" value="DZR_2"/>
    <property type="match status" value="1"/>
</dbReference>
<dbReference type="Gene3D" id="3.40.50.2020">
    <property type="match status" value="1"/>
</dbReference>
<evidence type="ECO:0000259" key="3">
    <source>
        <dbReference type="Pfam" id="PF18912"/>
    </source>
</evidence>
<dbReference type="RefSeq" id="WP_321554534.1">
    <property type="nucleotide sequence ID" value="NZ_JAXIVU010000032.1"/>
</dbReference>
<evidence type="ECO:0000256" key="1">
    <source>
        <dbReference type="ARBA" id="ARBA00008007"/>
    </source>
</evidence>
<keyword evidence="5" id="KW-1185">Reference proteome</keyword>
<protein>
    <submittedName>
        <fullName evidence="4">ComF family protein</fullName>
    </submittedName>
</protein>
<organism evidence="4 5">
    <name type="scientific">Denitrificimonas halotolerans</name>
    <dbReference type="NCBI Taxonomy" id="3098930"/>
    <lineage>
        <taxon>Bacteria</taxon>
        <taxon>Pseudomonadati</taxon>
        <taxon>Pseudomonadota</taxon>
        <taxon>Gammaproteobacteria</taxon>
        <taxon>Pseudomonadales</taxon>
        <taxon>Pseudomonadaceae</taxon>
        <taxon>Denitrificimonas</taxon>
    </lineage>
</organism>
<dbReference type="PANTHER" id="PTHR47505:SF1">
    <property type="entry name" value="DNA UTILIZATION PROTEIN YHGH"/>
    <property type="match status" value="1"/>
</dbReference>
<sequence>MTCQPYFLTKVYQWLKNQQSCLLCSAPSARALALCEACEADLPWLGSQCLQCALPIPDQHALCTECTHNPPFFSKVIAPFEYIFPVDTLINRFKHQQNWPYGKLLSHLLGHYLNYYYDEGGLRPDYIVAVPLAKQRQQKRGYNQAQILCDWLSKELKLVSQPQLIRRTRETQSQQGLTAQERQKNLQYAFHVPQPERIKNKHIVLVDDVLTTGTTCSTISSLLLEHGAAWVEVYCLARTPKPSKYRLSP</sequence>
<feature type="domain" description="Double zinc ribbon" evidence="3">
    <location>
        <begin position="20"/>
        <end position="66"/>
    </location>
</feature>
<comment type="caution">
    <text evidence="4">The sequence shown here is derived from an EMBL/GenBank/DDBJ whole genome shotgun (WGS) entry which is preliminary data.</text>
</comment>
<dbReference type="InterPro" id="IPR051910">
    <property type="entry name" value="ComF/GntX_DNA_util-trans"/>
</dbReference>
<evidence type="ECO:0000313" key="5">
    <source>
        <dbReference type="Proteomes" id="UP001294570"/>
    </source>
</evidence>
<dbReference type="SUPFAM" id="SSF53271">
    <property type="entry name" value="PRTase-like"/>
    <property type="match status" value="1"/>
</dbReference>